<dbReference type="EMBL" id="JARKIB010000118">
    <property type="protein sequence ID" value="KAJ7737103.1"/>
    <property type="molecule type" value="Genomic_DNA"/>
</dbReference>
<organism evidence="1 2">
    <name type="scientific">Mycena metata</name>
    <dbReference type="NCBI Taxonomy" id="1033252"/>
    <lineage>
        <taxon>Eukaryota</taxon>
        <taxon>Fungi</taxon>
        <taxon>Dikarya</taxon>
        <taxon>Basidiomycota</taxon>
        <taxon>Agaricomycotina</taxon>
        <taxon>Agaricomycetes</taxon>
        <taxon>Agaricomycetidae</taxon>
        <taxon>Agaricales</taxon>
        <taxon>Marasmiineae</taxon>
        <taxon>Mycenaceae</taxon>
        <taxon>Mycena</taxon>
    </lineage>
</organism>
<reference evidence="1" key="1">
    <citation type="submission" date="2023-03" db="EMBL/GenBank/DDBJ databases">
        <title>Massive genome expansion in bonnet fungi (Mycena s.s.) driven by repeated elements and novel gene families across ecological guilds.</title>
        <authorList>
            <consortium name="Lawrence Berkeley National Laboratory"/>
            <person name="Harder C.B."/>
            <person name="Miyauchi S."/>
            <person name="Viragh M."/>
            <person name="Kuo A."/>
            <person name="Thoen E."/>
            <person name="Andreopoulos B."/>
            <person name="Lu D."/>
            <person name="Skrede I."/>
            <person name="Drula E."/>
            <person name="Henrissat B."/>
            <person name="Morin E."/>
            <person name="Kohler A."/>
            <person name="Barry K."/>
            <person name="LaButti K."/>
            <person name="Morin E."/>
            <person name="Salamov A."/>
            <person name="Lipzen A."/>
            <person name="Mereny Z."/>
            <person name="Hegedus B."/>
            <person name="Baldrian P."/>
            <person name="Stursova M."/>
            <person name="Weitz H."/>
            <person name="Taylor A."/>
            <person name="Grigoriev I.V."/>
            <person name="Nagy L.G."/>
            <person name="Martin F."/>
            <person name="Kauserud H."/>
        </authorList>
    </citation>
    <scope>NUCLEOTIDE SEQUENCE</scope>
    <source>
        <strain evidence="1">CBHHK182m</strain>
    </source>
</reference>
<dbReference type="InterPro" id="IPR032675">
    <property type="entry name" value="LRR_dom_sf"/>
</dbReference>
<sequence>MSINTVLPNEVLINVFEQGKSSKPFEIGGSTLMLQLSQTCAAWRKITHSYPNLWEDIRLTACSSPKKARNLLARSEGGPIAVTIDGRPVPPEPLALWNVLNLVMAEDARLRSLHVLGASAFHRLLARACLRHSFPQLLWLTVDQREEPDPGSAAPGGHSIIVRAIASISALGTDVPNLTTLTLANTSPSIIGTHPHLRTLRLDNSGYLKLFQQPEGVIEPEILALKTLMVERSGLPLLTHPALFPADSNIVILVLADLLEHDLPPGSLSRFLRLVRMPRLEHFEVTNIHGYLWDEFVQSLRHDGGPAPPKYPHLKVLSFRKLRLTGIRDVHSLHAVQSVQHIGVFDVDWKPLWEVLERYGRACPNIRSLRRDWETVLIIPSRQPRG</sequence>
<name>A0AAD7I9B2_9AGAR</name>
<dbReference type="PANTHER" id="PTHR38926:SF5">
    <property type="entry name" value="F-BOX AND LEUCINE-RICH REPEAT PROTEIN 6"/>
    <property type="match status" value="1"/>
</dbReference>
<accession>A0AAD7I9B2</accession>
<comment type="caution">
    <text evidence="1">The sequence shown here is derived from an EMBL/GenBank/DDBJ whole genome shotgun (WGS) entry which is preliminary data.</text>
</comment>
<dbReference type="SUPFAM" id="SSF52058">
    <property type="entry name" value="L domain-like"/>
    <property type="match status" value="1"/>
</dbReference>
<dbReference type="PANTHER" id="PTHR38926">
    <property type="entry name" value="F-BOX DOMAIN CONTAINING PROTEIN, EXPRESSED"/>
    <property type="match status" value="1"/>
</dbReference>
<gene>
    <name evidence="1" type="ORF">B0H16DRAFT_1730515</name>
</gene>
<evidence type="ECO:0000313" key="2">
    <source>
        <dbReference type="Proteomes" id="UP001215598"/>
    </source>
</evidence>
<dbReference type="AlphaFoldDB" id="A0AAD7I9B2"/>
<proteinExistence type="predicted"/>
<dbReference type="Proteomes" id="UP001215598">
    <property type="component" value="Unassembled WGS sequence"/>
</dbReference>
<dbReference type="Gene3D" id="3.80.10.10">
    <property type="entry name" value="Ribonuclease Inhibitor"/>
    <property type="match status" value="1"/>
</dbReference>
<evidence type="ECO:0008006" key="3">
    <source>
        <dbReference type="Google" id="ProtNLM"/>
    </source>
</evidence>
<protein>
    <recommendedName>
        <fullName evidence="3">F-box domain-containing protein</fullName>
    </recommendedName>
</protein>
<keyword evidence="2" id="KW-1185">Reference proteome</keyword>
<evidence type="ECO:0000313" key="1">
    <source>
        <dbReference type="EMBL" id="KAJ7737103.1"/>
    </source>
</evidence>